<organism evidence="2 3">
    <name type="scientific">Lolium multiflorum</name>
    <name type="common">Italian ryegrass</name>
    <name type="synonym">Lolium perenne subsp. multiflorum</name>
    <dbReference type="NCBI Taxonomy" id="4521"/>
    <lineage>
        <taxon>Eukaryota</taxon>
        <taxon>Viridiplantae</taxon>
        <taxon>Streptophyta</taxon>
        <taxon>Embryophyta</taxon>
        <taxon>Tracheophyta</taxon>
        <taxon>Spermatophyta</taxon>
        <taxon>Magnoliopsida</taxon>
        <taxon>Liliopsida</taxon>
        <taxon>Poales</taxon>
        <taxon>Poaceae</taxon>
        <taxon>BOP clade</taxon>
        <taxon>Pooideae</taxon>
        <taxon>Poodae</taxon>
        <taxon>Poeae</taxon>
        <taxon>Poeae Chloroplast Group 2 (Poeae type)</taxon>
        <taxon>Loliodinae</taxon>
        <taxon>Loliinae</taxon>
        <taxon>Lolium</taxon>
    </lineage>
</organism>
<evidence type="ECO:0000256" key="1">
    <source>
        <dbReference type="SAM" id="MobiDB-lite"/>
    </source>
</evidence>
<dbReference type="AlphaFoldDB" id="A0AAD8VX19"/>
<evidence type="ECO:0000313" key="2">
    <source>
        <dbReference type="EMBL" id="KAK1626837.1"/>
    </source>
</evidence>
<sequence>MTSLIYFTSAPAAATLCLTIVSSFDRPPRQALPEPSSRVDCGFHREAKLMGRGAYTRMEYKWEFYQLGHGGDLKFEKDLKQLVEYLGHPYPEFFGIPLKAQLGEPPRWDVSTDLRRKLDAPVWETIWFSVTGNTWKEGLDKAMQEAMFRLCGQNEDKIKSTRFIYYPRHDSMGRPMTMPPPQPKMNPYEAPQDFRQYKTRRDLDNALASRQAHHP</sequence>
<gene>
    <name evidence="2" type="ORF">QYE76_001152</name>
</gene>
<feature type="region of interest" description="Disordered" evidence="1">
    <location>
        <begin position="172"/>
        <end position="215"/>
    </location>
</feature>
<keyword evidence="3" id="KW-1185">Reference proteome</keyword>
<protein>
    <submittedName>
        <fullName evidence="2">Uncharacterized protein</fullName>
    </submittedName>
</protein>
<dbReference type="EMBL" id="JAUUTY010000005">
    <property type="protein sequence ID" value="KAK1626837.1"/>
    <property type="molecule type" value="Genomic_DNA"/>
</dbReference>
<name>A0AAD8VX19_LOLMU</name>
<dbReference type="Proteomes" id="UP001231189">
    <property type="component" value="Unassembled WGS sequence"/>
</dbReference>
<feature type="compositionally biased region" description="Basic and acidic residues" evidence="1">
    <location>
        <begin position="195"/>
        <end position="204"/>
    </location>
</feature>
<proteinExistence type="predicted"/>
<evidence type="ECO:0000313" key="3">
    <source>
        <dbReference type="Proteomes" id="UP001231189"/>
    </source>
</evidence>
<comment type="caution">
    <text evidence="2">The sequence shown here is derived from an EMBL/GenBank/DDBJ whole genome shotgun (WGS) entry which is preliminary data.</text>
</comment>
<reference evidence="2" key="1">
    <citation type="submission" date="2023-07" db="EMBL/GenBank/DDBJ databases">
        <title>A chromosome-level genome assembly of Lolium multiflorum.</title>
        <authorList>
            <person name="Chen Y."/>
            <person name="Copetti D."/>
            <person name="Kolliker R."/>
            <person name="Studer B."/>
        </authorList>
    </citation>
    <scope>NUCLEOTIDE SEQUENCE</scope>
    <source>
        <strain evidence="2">02402/16</strain>
        <tissue evidence="2">Leaf</tissue>
    </source>
</reference>
<accession>A0AAD8VX19</accession>